<proteinExistence type="predicted"/>
<dbReference type="Gene3D" id="1.10.10.10">
    <property type="entry name" value="Winged helix-like DNA-binding domain superfamily/Winged helix DNA-binding domain"/>
    <property type="match status" value="1"/>
</dbReference>
<evidence type="ECO:0000259" key="1">
    <source>
        <dbReference type="SMART" id="SM00849"/>
    </source>
</evidence>
<dbReference type="PANTHER" id="PTHR23131:SF4">
    <property type="entry name" value="METALLO-BETA-LACTAMASE SUPERFAMILY POTEIN"/>
    <property type="match status" value="1"/>
</dbReference>
<feature type="domain" description="Metallo-beta-lactamase" evidence="1">
    <location>
        <begin position="20"/>
        <end position="224"/>
    </location>
</feature>
<evidence type="ECO:0000313" key="2">
    <source>
        <dbReference type="EMBL" id="WVX79815.1"/>
    </source>
</evidence>
<dbReference type="SMART" id="SM00849">
    <property type="entry name" value="Lactamase_B"/>
    <property type="match status" value="1"/>
</dbReference>
<dbReference type="Pfam" id="PF00753">
    <property type="entry name" value="Lactamase_B"/>
    <property type="match status" value="1"/>
</dbReference>
<organism evidence="2 3">
    <name type="scientific">Niallia oryzisoli</name>
    <dbReference type="NCBI Taxonomy" id="1737571"/>
    <lineage>
        <taxon>Bacteria</taxon>
        <taxon>Bacillati</taxon>
        <taxon>Bacillota</taxon>
        <taxon>Bacilli</taxon>
        <taxon>Bacillales</taxon>
        <taxon>Bacillaceae</taxon>
        <taxon>Niallia</taxon>
    </lineage>
</organism>
<dbReference type="Pfam" id="PF21221">
    <property type="entry name" value="B_lactamase-like_C"/>
    <property type="match status" value="1"/>
</dbReference>
<dbReference type="PANTHER" id="PTHR23131">
    <property type="entry name" value="ENDORIBONUCLEASE LACTB2"/>
    <property type="match status" value="1"/>
</dbReference>
<dbReference type="InterPro" id="IPR001279">
    <property type="entry name" value="Metallo-B-lactamas"/>
</dbReference>
<dbReference type="InterPro" id="IPR036388">
    <property type="entry name" value="WH-like_DNA-bd_sf"/>
</dbReference>
<sequence length="309" mass="35619">MLKVLGIQRIKIDLPFKLDHIYCFLAKGEEGWKILDTGLHNEKAIETWRPHLTGKNITDIIISHCHPDHIGYAGQLQKETNALVWMSETDAVLSPLLWSDDSSKILHQRYISCGVDHKTINKLSSLTDPLVFPLPKVSGYLKDGDTIMFGNYPYEVIETPGHTDGLFVLYNKEKKVLLSTDHILPKITPNISLRSTGDSNPLESYFQSLSKMRSLDVEYVIPSHGEPFSQFHQRVEELEKHHHERLEFILTLLDQPKTAFQVCEQLFRENLTIHELRFAIGETLSHLVYLINKGLCQRTEENGIWYYVR</sequence>
<keyword evidence="3" id="KW-1185">Reference proteome</keyword>
<dbReference type="InterPro" id="IPR048933">
    <property type="entry name" value="B_lactamase-like_C"/>
</dbReference>
<dbReference type="SUPFAM" id="SSF56281">
    <property type="entry name" value="Metallo-hydrolase/oxidoreductase"/>
    <property type="match status" value="1"/>
</dbReference>
<dbReference type="InterPro" id="IPR050662">
    <property type="entry name" value="Sec-metab_biosynth-thioest"/>
</dbReference>
<dbReference type="InterPro" id="IPR036866">
    <property type="entry name" value="RibonucZ/Hydroxyglut_hydro"/>
</dbReference>
<protein>
    <submittedName>
        <fullName evidence="2">MBL fold metallo-hydrolase</fullName>
    </submittedName>
</protein>
<accession>A0ABZ2C887</accession>
<dbReference type="RefSeq" id="WP_338448746.1">
    <property type="nucleotide sequence ID" value="NZ_CP137640.1"/>
</dbReference>
<evidence type="ECO:0000313" key="3">
    <source>
        <dbReference type="Proteomes" id="UP001357223"/>
    </source>
</evidence>
<dbReference type="Proteomes" id="UP001357223">
    <property type="component" value="Chromosome"/>
</dbReference>
<dbReference type="Gene3D" id="3.60.15.10">
    <property type="entry name" value="Ribonuclease Z/Hydroxyacylglutathione hydrolase-like"/>
    <property type="match status" value="1"/>
</dbReference>
<name>A0ABZ2C887_9BACI</name>
<dbReference type="EMBL" id="CP137640">
    <property type="protein sequence ID" value="WVX79815.1"/>
    <property type="molecule type" value="Genomic_DNA"/>
</dbReference>
<reference evidence="2 3" key="1">
    <citation type="submission" date="2023-10" db="EMBL/GenBank/DDBJ databases">
        <title>Niallia locisalis sp.nov. isolated from a salt pond sample.</title>
        <authorList>
            <person name="Li X.-J."/>
            <person name="Dong L."/>
        </authorList>
    </citation>
    <scope>NUCLEOTIDE SEQUENCE [LARGE SCALE GENOMIC DNA]</scope>
    <source>
        <strain evidence="2 3">DSM 29761</strain>
    </source>
</reference>
<gene>
    <name evidence="2" type="ORF">R4Z09_21375</name>
</gene>